<evidence type="ECO:0000313" key="11">
    <source>
        <dbReference type="Proteomes" id="UP001418222"/>
    </source>
</evidence>
<sequence length="125" mass="14287">MWKFRPFSHRESACLEGRSIDVGNLKVHVRDPIGGGFSCVYLAHDVVHSSRKYAMKHVISNDGESLELVMKEISVMKLLKEHPNITKLISCSIMDMGRTKEALLVMEFCEMNLVTFLENRANFLE</sequence>
<evidence type="ECO:0000256" key="4">
    <source>
        <dbReference type="ARBA" id="ARBA00022741"/>
    </source>
</evidence>
<dbReference type="GO" id="GO:0004674">
    <property type="term" value="F:protein serine/threonine kinase activity"/>
    <property type="evidence" value="ECO:0007669"/>
    <property type="project" value="UniProtKB-KW"/>
</dbReference>
<dbReference type="SUPFAM" id="SSF56112">
    <property type="entry name" value="Protein kinase-like (PK-like)"/>
    <property type="match status" value="1"/>
</dbReference>
<dbReference type="Proteomes" id="UP001418222">
    <property type="component" value="Unassembled WGS sequence"/>
</dbReference>
<name>A0AAP0BL10_9ASPA</name>
<dbReference type="GO" id="GO:0005524">
    <property type="term" value="F:ATP binding"/>
    <property type="evidence" value="ECO:0007669"/>
    <property type="project" value="UniProtKB-KW"/>
</dbReference>
<dbReference type="EMBL" id="JBBWWQ010000008">
    <property type="protein sequence ID" value="KAK8940869.1"/>
    <property type="molecule type" value="Genomic_DNA"/>
</dbReference>
<dbReference type="PANTHER" id="PTHR22967">
    <property type="entry name" value="SERINE/THREONINE PROTEIN KINASE"/>
    <property type="match status" value="1"/>
</dbReference>
<keyword evidence="5" id="KW-0418">Kinase</keyword>
<reference evidence="10 11" key="1">
    <citation type="journal article" date="2022" name="Nat. Plants">
        <title>Genomes of leafy and leafless Platanthera orchids illuminate the evolution of mycoheterotrophy.</title>
        <authorList>
            <person name="Li M.H."/>
            <person name="Liu K.W."/>
            <person name="Li Z."/>
            <person name="Lu H.C."/>
            <person name="Ye Q.L."/>
            <person name="Zhang D."/>
            <person name="Wang J.Y."/>
            <person name="Li Y.F."/>
            <person name="Zhong Z.M."/>
            <person name="Liu X."/>
            <person name="Yu X."/>
            <person name="Liu D.K."/>
            <person name="Tu X.D."/>
            <person name="Liu B."/>
            <person name="Hao Y."/>
            <person name="Liao X.Y."/>
            <person name="Jiang Y.T."/>
            <person name="Sun W.H."/>
            <person name="Chen J."/>
            <person name="Chen Y.Q."/>
            <person name="Ai Y."/>
            <person name="Zhai J.W."/>
            <person name="Wu S.S."/>
            <person name="Zhou Z."/>
            <person name="Hsiao Y.Y."/>
            <person name="Wu W.L."/>
            <person name="Chen Y.Y."/>
            <person name="Lin Y.F."/>
            <person name="Hsu J.L."/>
            <person name="Li C.Y."/>
            <person name="Wang Z.W."/>
            <person name="Zhao X."/>
            <person name="Zhong W.Y."/>
            <person name="Ma X.K."/>
            <person name="Ma L."/>
            <person name="Huang J."/>
            <person name="Chen G.Z."/>
            <person name="Huang M.Z."/>
            <person name="Huang L."/>
            <person name="Peng D.H."/>
            <person name="Luo Y.B."/>
            <person name="Zou S.Q."/>
            <person name="Chen S.P."/>
            <person name="Lan S."/>
            <person name="Tsai W.C."/>
            <person name="Van de Peer Y."/>
            <person name="Liu Z.J."/>
        </authorList>
    </citation>
    <scope>NUCLEOTIDE SEQUENCE [LARGE SCALE GENOMIC DNA]</scope>
    <source>
        <strain evidence="10">Lor287</strain>
    </source>
</reference>
<evidence type="ECO:0000256" key="8">
    <source>
        <dbReference type="ARBA" id="ARBA00048679"/>
    </source>
</evidence>
<comment type="caution">
    <text evidence="10">The sequence shown here is derived from an EMBL/GenBank/DDBJ whole genome shotgun (WGS) entry which is preliminary data.</text>
</comment>
<dbReference type="AlphaFoldDB" id="A0AAP0BL10"/>
<keyword evidence="11" id="KW-1185">Reference proteome</keyword>
<evidence type="ECO:0000313" key="10">
    <source>
        <dbReference type="EMBL" id="KAK8940869.1"/>
    </source>
</evidence>
<evidence type="ECO:0000256" key="2">
    <source>
        <dbReference type="ARBA" id="ARBA00022527"/>
    </source>
</evidence>
<evidence type="ECO:0000256" key="5">
    <source>
        <dbReference type="ARBA" id="ARBA00022777"/>
    </source>
</evidence>
<proteinExistence type="predicted"/>
<gene>
    <name evidence="10" type="ORF">KSP39_PZI010678</name>
</gene>
<evidence type="ECO:0000256" key="1">
    <source>
        <dbReference type="ARBA" id="ARBA00012513"/>
    </source>
</evidence>
<evidence type="ECO:0000259" key="9">
    <source>
        <dbReference type="PROSITE" id="PS50011"/>
    </source>
</evidence>
<comment type="catalytic activity">
    <reaction evidence="7">
        <text>L-threonyl-[protein] + ATP = O-phospho-L-threonyl-[protein] + ADP + H(+)</text>
        <dbReference type="Rhea" id="RHEA:46608"/>
        <dbReference type="Rhea" id="RHEA-COMP:11060"/>
        <dbReference type="Rhea" id="RHEA-COMP:11605"/>
        <dbReference type="ChEBI" id="CHEBI:15378"/>
        <dbReference type="ChEBI" id="CHEBI:30013"/>
        <dbReference type="ChEBI" id="CHEBI:30616"/>
        <dbReference type="ChEBI" id="CHEBI:61977"/>
        <dbReference type="ChEBI" id="CHEBI:456216"/>
        <dbReference type="EC" id="2.7.11.1"/>
    </reaction>
</comment>
<protein>
    <recommendedName>
        <fullName evidence="1">non-specific serine/threonine protein kinase</fullName>
        <ecNumber evidence="1">2.7.11.1</ecNumber>
    </recommendedName>
</protein>
<dbReference type="PANTHER" id="PTHR22967:SF57">
    <property type="entry name" value="AUXILIN, ISOFORM A-RELATED"/>
    <property type="match status" value="1"/>
</dbReference>
<keyword evidence="2" id="KW-0723">Serine/threonine-protein kinase</keyword>
<dbReference type="InterPro" id="IPR011009">
    <property type="entry name" value="Kinase-like_dom_sf"/>
</dbReference>
<keyword evidence="6" id="KW-0067">ATP-binding</keyword>
<evidence type="ECO:0000256" key="7">
    <source>
        <dbReference type="ARBA" id="ARBA00047899"/>
    </source>
</evidence>
<dbReference type="InterPro" id="IPR000719">
    <property type="entry name" value="Prot_kinase_dom"/>
</dbReference>
<evidence type="ECO:0000256" key="3">
    <source>
        <dbReference type="ARBA" id="ARBA00022679"/>
    </source>
</evidence>
<keyword evidence="4" id="KW-0547">Nucleotide-binding</keyword>
<comment type="catalytic activity">
    <reaction evidence="8">
        <text>L-seryl-[protein] + ATP = O-phospho-L-seryl-[protein] + ADP + H(+)</text>
        <dbReference type="Rhea" id="RHEA:17989"/>
        <dbReference type="Rhea" id="RHEA-COMP:9863"/>
        <dbReference type="Rhea" id="RHEA-COMP:11604"/>
        <dbReference type="ChEBI" id="CHEBI:15378"/>
        <dbReference type="ChEBI" id="CHEBI:29999"/>
        <dbReference type="ChEBI" id="CHEBI:30616"/>
        <dbReference type="ChEBI" id="CHEBI:83421"/>
        <dbReference type="ChEBI" id="CHEBI:456216"/>
        <dbReference type="EC" id="2.7.11.1"/>
    </reaction>
</comment>
<dbReference type="PROSITE" id="PS50011">
    <property type="entry name" value="PROTEIN_KINASE_DOM"/>
    <property type="match status" value="1"/>
</dbReference>
<keyword evidence="3" id="KW-0808">Transferase</keyword>
<dbReference type="GO" id="GO:0005737">
    <property type="term" value="C:cytoplasm"/>
    <property type="evidence" value="ECO:0007669"/>
    <property type="project" value="TreeGrafter"/>
</dbReference>
<dbReference type="EC" id="2.7.11.1" evidence="1"/>
<accession>A0AAP0BL10</accession>
<evidence type="ECO:0000256" key="6">
    <source>
        <dbReference type="ARBA" id="ARBA00022840"/>
    </source>
</evidence>
<organism evidence="10 11">
    <name type="scientific">Platanthera zijinensis</name>
    <dbReference type="NCBI Taxonomy" id="2320716"/>
    <lineage>
        <taxon>Eukaryota</taxon>
        <taxon>Viridiplantae</taxon>
        <taxon>Streptophyta</taxon>
        <taxon>Embryophyta</taxon>
        <taxon>Tracheophyta</taxon>
        <taxon>Spermatophyta</taxon>
        <taxon>Magnoliopsida</taxon>
        <taxon>Liliopsida</taxon>
        <taxon>Asparagales</taxon>
        <taxon>Orchidaceae</taxon>
        <taxon>Orchidoideae</taxon>
        <taxon>Orchideae</taxon>
        <taxon>Orchidinae</taxon>
        <taxon>Platanthera</taxon>
    </lineage>
</organism>
<dbReference type="Gene3D" id="3.30.200.20">
    <property type="entry name" value="Phosphorylase Kinase, domain 1"/>
    <property type="match status" value="1"/>
</dbReference>
<feature type="domain" description="Protein kinase" evidence="9">
    <location>
        <begin position="26"/>
        <end position="125"/>
    </location>
</feature>